<dbReference type="PROSITE" id="PS01005">
    <property type="entry name" value="FORMATE_NITRITE_TP_1"/>
    <property type="match status" value="1"/>
</dbReference>
<dbReference type="RefSeq" id="WP_015394857.1">
    <property type="nucleotide sequence ID" value="NC_020291.1"/>
</dbReference>
<gene>
    <name evidence="8" type="primary">fdhC</name>
    <name evidence="8" type="ORF">Cspa_c47950</name>
</gene>
<dbReference type="KEGG" id="csr:Cspa_c47950"/>
<comment type="similarity">
    <text evidence="6">Belongs to the FNT transporter (TC 1.A.16) family.</text>
</comment>
<reference evidence="8 9" key="1">
    <citation type="submission" date="2013-02" db="EMBL/GenBank/DDBJ databases">
        <title>Genome sequence of Clostridium saccharoperbutylacetonicum N1-4(HMT).</title>
        <authorList>
            <person name="Poehlein A."/>
            <person name="Daniel R."/>
        </authorList>
    </citation>
    <scope>NUCLEOTIDE SEQUENCE [LARGE SCALE GENOMIC DNA]</scope>
    <source>
        <strain evidence="9">N1-4(HMT)</strain>
    </source>
</reference>
<feature type="transmembrane region" description="Helical" evidence="7">
    <location>
        <begin position="151"/>
        <end position="179"/>
    </location>
</feature>
<dbReference type="EMBL" id="CP004121">
    <property type="protein sequence ID" value="AGF58548.1"/>
    <property type="molecule type" value="Genomic_DNA"/>
</dbReference>
<evidence type="ECO:0000313" key="9">
    <source>
        <dbReference type="Proteomes" id="UP000011728"/>
    </source>
</evidence>
<dbReference type="GO" id="GO:0005886">
    <property type="term" value="C:plasma membrane"/>
    <property type="evidence" value="ECO:0007669"/>
    <property type="project" value="TreeGrafter"/>
</dbReference>
<dbReference type="Proteomes" id="UP000011728">
    <property type="component" value="Chromosome"/>
</dbReference>
<keyword evidence="2" id="KW-0813">Transport</keyword>
<evidence type="ECO:0000313" key="8">
    <source>
        <dbReference type="EMBL" id="AGF58548.1"/>
    </source>
</evidence>
<dbReference type="Pfam" id="PF01226">
    <property type="entry name" value="Form_Nir_trans"/>
    <property type="match status" value="1"/>
</dbReference>
<evidence type="ECO:0000256" key="4">
    <source>
        <dbReference type="ARBA" id="ARBA00022989"/>
    </source>
</evidence>
<dbReference type="PANTHER" id="PTHR30520">
    <property type="entry name" value="FORMATE TRANSPORTER-RELATED"/>
    <property type="match status" value="1"/>
</dbReference>
<dbReference type="InterPro" id="IPR024002">
    <property type="entry name" value="For/NO2_transpt_CS"/>
</dbReference>
<accession>M1MQT2</accession>
<dbReference type="NCBIfam" id="TIGR00790">
    <property type="entry name" value="fnt"/>
    <property type="match status" value="1"/>
</dbReference>
<dbReference type="InterPro" id="IPR000292">
    <property type="entry name" value="For/NO2_transpt"/>
</dbReference>
<evidence type="ECO:0000256" key="1">
    <source>
        <dbReference type="ARBA" id="ARBA00004141"/>
    </source>
</evidence>
<organism evidence="8 9">
    <name type="scientific">Clostridium saccharoperbutylacetonicum N1-4(HMT)</name>
    <dbReference type="NCBI Taxonomy" id="931276"/>
    <lineage>
        <taxon>Bacteria</taxon>
        <taxon>Bacillati</taxon>
        <taxon>Bacillota</taxon>
        <taxon>Clostridia</taxon>
        <taxon>Eubacteriales</taxon>
        <taxon>Clostridiaceae</taxon>
        <taxon>Clostridium</taxon>
    </lineage>
</organism>
<dbReference type="eggNOG" id="COG2116">
    <property type="taxonomic scope" value="Bacteria"/>
</dbReference>
<dbReference type="GO" id="GO:0015499">
    <property type="term" value="F:formate transmembrane transporter activity"/>
    <property type="evidence" value="ECO:0007669"/>
    <property type="project" value="TreeGrafter"/>
</dbReference>
<keyword evidence="3 7" id="KW-0812">Transmembrane</keyword>
<evidence type="ECO:0000256" key="2">
    <source>
        <dbReference type="ARBA" id="ARBA00022448"/>
    </source>
</evidence>
<proteinExistence type="inferred from homology"/>
<dbReference type="HOGENOM" id="CLU_036896_3_0_9"/>
<dbReference type="FunFam" id="1.20.1080.10:FF:000011">
    <property type="entry name" value="Formate family transporter"/>
    <property type="match status" value="1"/>
</dbReference>
<dbReference type="InterPro" id="IPR023271">
    <property type="entry name" value="Aquaporin-like"/>
</dbReference>
<keyword evidence="5 7" id="KW-0472">Membrane</keyword>
<feature type="transmembrane region" description="Helical" evidence="7">
    <location>
        <begin position="255"/>
        <end position="278"/>
    </location>
</feature>
<dbReference type="Gene3D" id="1.20.1080.10">
    <property type="entry name" value="Glycerol uptake facilitator protein"/>
    <property type="match status" value="1"/>
</dbReference>
<dbReference type="OrthoDB" id="9786493at2"/>
<dbReference type="PATRIC" id="fig|931276.5.peg.4833"/>
<dbReference type="PANTHER" id="PTHR30520:SF6">
    <property type="entry name" value="FORMATE_NITRATE FAMILY TRANSPORTER (EUROFUNG)"/>
    <property type="match status" value="1"/>
</dbReference>
<dbReference type="PROSITE" id="PS01006">
    <property type="entry name" value="FORMATE_NITRITE_TP_2"/>
    <property type="match status" value="1"/>
</dbReference>
<evidence type="ECO:0000256" key="6">
    <source>
        <dbReference type="ARBA" id="ARBA00049660"/>
    </source>
</evidence>
<evidence type="ECO:0000256" key="5">
    <source>
        <dbReference type="ARBA" id="ARBA00023136"/>
    </source>
</evidence>
<dbReference type="AlphaFoldDB" id="M1MQT2"/>
<feature type="transmembrane region" description="Helical" evidence="7">
    <location>
        <begin position="191"/>
        <end position="216"/>
    </location>
</feature>
<feature type="transmembrane region" description="Helical" evidence="7">
    <location>
        <begin position="112"/>
        <end position="131"/>
    </location>
</feature>
<feature type="transmembrane region" description="Helical" evidence="7">
    <location>
        <begin position="28"/>
        <end position="48"/>
    </location>
</feature>
<name>M1MQT2_9CLOT</name>
<evidence type="ECO:0000256" key="3">
    <source>
        <dbReference type="ARBA" id="ARBA00022692"/>
    </source>
</evidence>
<keyword evidence="4 7" id="KW-1133">Transmembrane helix</keyword>
<dbReference type="STRING" id="36745.CLSAP_45680"/>
<protein>
    <submittedName>
        <fullName evidence="8">Putative formate transporter FdhC</fullName>
    </submittedName>
</protein>
<sequence>MSTKNYLTPPEITEATIQTGIKKSKTTIVNMLILGILAGAFIAFAAEGSNMAAFNLFAKAETYGLGKVLAGAVFGTGLMLVLIAGGELFTGNTMILVGVLDKKVSIKAMLKNWFFVYVGNFIGSIFIAYMMNESGLFSSGDSMLGAVTIKIAAYKVGLTFTQGLFLGIMCNWLVCLAVWMAYGAKDMTGKILAIFFPIWLFITSGFEHCVANMYYIPAGILAKNNESLTDVAAVLGVTPEKLNHLNWETFFTGNLIPVTLGNIIGGGIFVGVAYWYVYIRNSKSLDKKIDI</sequence>
<evidence type="ECO:0000256" key="7">
    <source>
        <dbReference type="SAM" id="Phobius"/>
    </source>
</evidence>
<comment type="subcellular location">
    <subcellularLocation>
        <location evidence="1">Membrane</location>
        <topology evidence="1">Multi-pass membrane protein</topology>
    </subcellularLocation>
</comment>
<feature type="transmembrane region" description="Helical" evidence="7">
    <location>
        <begin position="68"/>
        <end position="100"/>
    </location>
</feature>
<keyword evidence="9" id="KW-1185">Reference proteome</keyword>